<sequence length="274" mass="30703">MGCFNPMPRLLIHAGFHKTGTSSLQATMRKNAGKIADWVRVNTPEETKDLRLAAWLFARNSDEETEELLREAIQAFFAQFDAQDPRDVLITEEDLAGSMPGRHGKTRYDTAPKTLSILIEELHQTGFADHDIAVLLTLRQTEPWAKSCYSQHLRSRPMVSDLETYMTTPAAKCDLAACADEIATAIAPVTVHRAWLEDIGTLRLGPAEAAIDHLPQLSEHRDLLHPTGIANGTLPAELAETYLALNRQDLDPMELKQAKLQARRAYWRARRQEG</sequence>
<organism evidence="1 2">
    <name type="scientific">Cognatishimia activa</name>
    <dbReference type="NCBI Taxonomy" id="1715691"/>
    <lineage>
        <taxon>Bacteria</taxon>
        <taxon>Pseudomonadati</taxon>
        <taxon>Pseudomonadota</taxon>
        <taxon>Alphaproteobacteria</taxon>
        <taxon>Rhodobacterales</taxon>
        <taxon>Paracoccaceae</taxon>
        <taxon>Cognatishimia</taxon>
    </lineage>
</organism>
<dbReference type="AlphaFoldDB" id="A0A975ELV1"/>
<gene>
    <name evidence="1" type="ORF">HZ995_08525</name>
</gene>
<dbReference type="InterPro" id="IPR027417">
    <property type="entry name" value="P-loop_NTPase"/>
</dbReference>
<evidence type="ECO:0008006" key="3">
    <source>
        <dbReference type="Google" id="ProtNLM"/>
    </source>
</evidence>
<dbReference type="KEGG" id="cact:HZ995_08525"/>
<dbReference type="SUPFAM" id="SSF52540">
    <property type="entry name" value="P-loop containing nucleoside triphosphate hydrolases"/>
    <property type="match status" value="1"/>
</dbReference>
<dbReference type="RefSeq" id="WP_209355255.1">
    <property type="nucleotide sequence ID" value="NZ_CP060010.1"/>
</dbReference>
<proteinExistence type="predicted"/>
<name>A0A975ELV1_9RHOB</name>
<dbReference type="Proteomes" id="UP000665026">
    <property type="component" value="Chromosome"/>
</dbReference>
<evidence type="ECO:0000313" key="2">
    <source>
        <dbReference type="Proteomes" id="UP000665026"/>
    </source>
</evidence>
<protein>
    <recommendedName>
        <fullName evidence="3">Sulfotransferase family protein</fullName>
    </recommendedName>
</protein>
<dbReference type="EMBL" id="CP060010">
    <property type="protein sequence ID" value="QTN34562.1"/>
    <property type="molecule type" value="Genomic_DNA"/>
</dbReference>
<evidence type="ECO:0000313" key="1">
    <source>
        <dbReference type="EMBL" id="QTN34562.1"/>
    </source>
</evidence>
<dbReference type="Pfam" id="PF17784">
    <property type="entry name" value="Sulfotransfer_4"/>
    <property type="match status" value="1"/>
</dbReference>
<reference evidence="1" key="1">
    <citation type="submission" date="2020-07" db="EMBL/GenBank/DDBJ databases">
        <title>Genome sequences of bacteria associated with the marine, planktonic diatom Thalassiosira profunda strain ECT2AJA-044.</title>
        <authorList>
            <person name="Gargas C.B."/>
            <person name="Roberts W.R."/>
            <person name="Alverson A.J."/>
        </authorList>
    </citation>
    <scope>NUCLEOTIDE SEQUENCE</scope>
    <source>
        <strain evidence="1">ECT2AJA-044</strain>
    </source>
</reference>
<dbReference type="Gene3D" id="3.40.50.300">
    <property type="entry name" value="P-loop containing nucleotide triphosphate hydrolases"/>
    <property type="match status" value="1"/>
</dbReference>
<dbReference type="InterPro" id="IPR040632">
    <property type="entry name" value="Sulfotransfer_4"/>
</dbReference>
<accession>A0A975ELV1</accession>